<evidence type="ECO:0000313" key="2">
    <source>
        <dbReference type="EMBL" id="MBB3061696.1"/>
    </source>
</evidence>
<dbReference type="SUPFAM" id="SSF48371">
    <property type="entry name" value="ARM repeat"/>
    <property type="match status" value="1"/>
</dbReference>
<feature type="region of interest" description="Disordered" evidence="1">
    <location>
        <begin position="559"/>
        <end position="592"/>
    </location>
</feature>
<dbReference type="Proteomes" id="UP000535937">
    <property type="component" value="Unassembled WGS sequence"/>
</dbReference>
<dbReference type="AlphaFoldDB" id="A0A7W4WCF8"/>
<comment type="caution">
    <text evidence="2">The sequence shown here is derived from an EMBL/GenBank/DDBJ whole genome shotgun (WGS) entry which is preliminary data.</text>
</comment>
<reference evidence="2 3" key="1">
    <citation type="submission" date="2020-08" db="EMBL/GenBank/DDBJ databases">
        <title>Genomic Encyclopedia of Type Strains, Phase III (KMG-III): the genomes of soil and plant-associated and newly described type strains.</title>
        <authorList>
            <person name="Whitman W."/>
        </authorList>
    </citation>
    <scope>NUCLEOTIDE SEQUENCE [LARGE SCALE GENOMIC DNA]</scope>
    <source>
        <strain evidence="2 3">CECT 8799</strain>
    </source>
</reference>
<keyword evidence="3" id="KW-1185">Reference proteome</keyword>
<dbReference type="RefSeq" id="WP_183460355.1">
    <property type="nucleotide sequence ID" value="NZ_JACHWZ010000011.1"/>
</dbReference>
<gene>
    <name evidence="2" type="ORF">FHS09_002536</name>
</gene>
<accession>A0A7W4WCF8</accession>
<evidence type="ECO:0000313" key="3">
    <source>
        <dbReference type="Proteomes" id="UP000535937"/>
    </source>
</evidence>
<organism evidence="2 3">
    <name type="scientific">Microbulbifer rhizosphaerae</name>
    <dbReference type="NCBI Taxonomy" id="1562603"/>
    <lineage>
        <taxon>Bacteria</taxon>
        <taxon>Pseudomonadati</taxon>
        <taxon>Pseudomonadota</taxon>
        <taxon>Gammaproteobacteria</taxon>
        <taxon>Cellvibrionales</taxon>
        <taxon>Microbulbiferaceae</taxon>
        <taxon>Microbulbifer</taxon>
    </lineage>
</organism>
<feature type="compositionally biased region" description="Basic and acidic residues" evidence="1">
    <location>
        <begin position="563"/>
        <end position="582"/>
    </location>
</feature>
<dbReference type="EMBL" id="JACHWZ010000011">
    <property type="protein sequence ID" value="MBB3061696.1"/>
    <property type="molecule type" value="Genomic_DNA"/>
</dbReference>
<sequence>MQDFRSWREHPRLGGLQALFEGLLEFLFLDALPFGNGQALSAYKTPLIKAEYGWLYEVMELYCLLNHPQLQAGDPAPLIAWTDHSSGPPFQASLELVRHLLGVPGHDGELTKYLAAYLHQPRSNPLVSALSRFFKLKRPKPTQKTVLALEQALAGEDWFHQTPWQDAIKHLVLLFIQRNPGMQLTPEQWARLPALGQLLGKVEREGRPGGAIDLDGAGTALLQQIHKATQKASLDFASRLQYELLRCRLLSRYLDDDPDGTREFENQLNSLFRLCCTGVPPNQKSTARACLETLVEWLCQGIQQRRLPLIHGRLLRLPCSQYPGNYRLALLNFLAGTAFAGSGTHKREAATDFYQVDPGLFYFALTRIAKPDKFLAHFYWPLGGEDKKRLAAYVLREILCNADADTDTLWHKLQNSLFDSSREPLANVIAGQAVEAEWLFYAALVTLEQKRAASAWIKPEHIDLLLRQSSHWLRQSDNRWLRKRVCQLFNRLCQVQGAEQMLARLESICGLLQQIRFDPDIEQNLKMLLQHLIDRREQSPFAREFHTLCRVYPRLRKLAPKPVPEKRPMPDKKRQKETDRSPNLELFGEIDG</sequence>
<evidence type="ECO:0000256" key="1">
    <source>
        <dbReference type="SAM" id="MobiDB-lite"/>
    </source>
</evidence>
<proteinExistence type="predicted"/>
<dbReference type="InterPro" id="IPR016024">
    <property type="entry name" value="ARM-type_fold"/>
</dbReference>
<protein>
    <submittedName>
        <fullName evidence="2">Uncharacterized protein</fullName>
    </submittedName>
</protein>
<name>A0A7W4WCF8_9GAMM</name>